<protein>
    <submittedName>
        <fullName evidence="7">Cobalt ABC transporter permease</fullName>
    </submittedName>
</protein>
<feature type="transmembrane region" description="Helical" evidence="6">
    <location>
        <begin position="35"/>
        <end position="53"/>
    </location>
</feature>
<dbReference type="Pfam" id="PF02361">
    <property type="entry name" value="CbiQ"/>
    <property type="match status" value="1"/>
</dbReference>
<evidence type="ECO:0000256" key="5">
    <source>
        <dbReference type="ARBA" id="ARBA00023136"/>
    </source>
</evidence>
<dbReference type="PANTHER" id="PTHR34857:SF2">
    <property type="entry name" value="SLL0384 PROTEIN"/>
    <property type="match status" value="1"/>
</dbReference>
<dbReference type="Proteomes" id="UP000487882">
    <property type="component" value="Unassembled WGS sequence"/>
</dbReference>
<dbReference type="AlphaFoldDB" id="A0A7K1J445"/>
<organism evidence="7 8">
    <name type="scientific">Bifidobacterium canis</name>
    <dbReference type="NCBI Taxonomy" id="2610880"/>
    <lineage>
        <taxon>Bacteria</taxon>
        <taxon>Bacillati</taxon>
        <taxon>Actinomycetota</taxon>
        <taxon>Actinomycetes</taxon>
        <taxon>Bifidobacteriales</taxon>
        <taxon>Bifidobacteriaceae</taxon>
        <taxon>Bifidobacterium</taxon>
    </lineage>
</organism>
<keyword evidence="5 6" id="KW-0472">Membrane</keyword>
<dbReference type="EMBL" id="WNLP01000002">
    <property type="protein sequence ID" value="MUH59423.1"/>
    <property type="molecule type" value="Genomic_DNA"/>
</dbReference>
<name>A0A7K1J445_9BIFI</name>
<evidence type="ECO:0000256" key="6">
    <source>
        <dbReference type="SAM" id="Phobius"/>
    </source>
</evidence>
<keyword evidence="8" id="KW-1185">Reference proteome</keyword>
<feature type="transmembrane region" description="Helical" evidence="6">
    <location>
        <begin position="103"/>
        <end position="125"/>
    </location>
</feature>
<evidence type="ECO:0000313" key="7">
    <source>
        <dbReference type="EMBL" id="MUH59423.1"/>
    </source>
</evidence>
<gene>
    <name evidence="7" type="ORF">GSD1FS_0745</name>
</gene>
<keyword evidence="2" id="KW-1003">Cell membrane</keyword>
<dbReference type="InterPro" id="IPR051611">
    <property type="entry name" value="ECF_transporter_component"/>
</dbReference>
<dbReference type="RefSeq" id="WP_155588389.1">
    <property type="nucleotide sequence ID" value="NZ_WNLP01000002.1"/>
</dbReference>
<dbReference type="InterPro" id="IPR003339">
    <property type="entry name" value="ABC/ECF_trnsptr_transmembrane"/>
</dbReference>
<comment type="subcellular location">
    <subcellularLocation>
        <location evidence="1">Membrane</location>
        <topology evidence="1">Multi-pass membrane protein</topology>
    </subcellularLocation>
</comment>
<accession>A0A7K1J445</accession>
<feature type="transmembrane region" description="Helical" evidence="6">
    <location>
        <begin position="145"/>
        <end position="164"/>
    </location>
</feature>
<reference evidence="7 8" key="1">
    <citation type="submission" date="2019-09" db="EMBL/GenBank/DDBJ databases">
        <title>Bifidobacterium canis sp. nov., isolated from the digestive tract of German Shepherd dog puppy.</title>
        <authorList>
            <person name="Bunesova V."/>
        </authorList>
    </citation>
    <scope>NUCLEOTIDE SEQUENCE [LARGE SCALE GENOMIC DNA]</scope>
    <source>
        <strain evidence="7 8">GSD1FS</strain>
    </source>
</reference>
<dbReference type="PANTHER" id="PTHR34857">
    <property type="entry name" value="SLL0384 PROTEIN"/>
    <property type="match status" value="1"/>
</dbReference>
<sequence>MSDAAANAAVLRAQEQHTAATVARGRLVIDPRVKLCALVVANLMMFLHVSPMVQTVGVLIFALPMLLGGKALTAAHMLGFYAILRAVDWASVTFAGSAPWLHFFGASATGLLLMLPCIVAGMSAFCTTRPGDLVAALRRLRLPNAIIIPAIVLLRFFPTIAHDYRMIRSSMKLRGICGFWRHPMRSLEYVLVPLLMNAANVARDLTVSALTKGMGLQGNRSSASELRMRAADWFALALICAPMLLHILLP</sequence>
<evidence type="ECO:0000256" key="1">
    <source>
        <dbReference type="ARBA" id="ARBA00004141"/>
    </source>
</evidence>
<evidence type="ECO:0000256" key="4">
    <source>
        <dbReference type="ARBA" id="ARBA00022989"/>
    </source>
</evidence>
<keyword evidence="4 6" id="KW-1133">Transmembrane helix</keyword>
<evidence type="ECO:0000256" key="3">
    <source>
        <dbReference type="ARBA" id="ARBA00022692"/>
    </source>
</evidence>
<evidence type="ECO:0000313" key="8">
    <source>
        <dbReference type="Proteomes" id="UP000487882"/>
    </source>
</evidence>
<proteinExistence type="predicted"/>
<comment type="caution">
    <text evidence="7">The sequence shown here is derived from an EMBL/GenBank/DDBJ whole genome shotgun (WGS) entry which is preliminary data.</text>
</comment>
<evidence type="ECO:0000256" key="2">
    <source>
        <dbReference type="ARBA" id="ARBA00022475"/>
    </source>
</evidence>
<dbReference type="CDD" id="cd16914">
    <property type="entry name" value="EcfT"/>
    <property type="match status" value="1"/>
</dbReference>
<feature type="transmembrane region" description="Helical" evidence="6">
    <location>
        <begin position="230"/>
        <end position="249"/>
    </location>
</feature>
<dbReference type="GO" id="GO:0005886">
    <property type="term" value="C:plasma membrane"/>
    <property type="evidence" value="ECO:0007669"/>
    <property type="project" value="UniProtKB-ARBA"/>
</dbReference>
<keyword evidence="3 6" id="KW-0812">Transmembrane</keyword>
<feature type="transmembrane region" description="Helical" evidence="6">
    <location>
        <begin position="59"/>
        <end position="83"/>
    </location>
</feature>